<dbReference type="RefSeq" id="WP_379286051.1">
    <property type="nucleotide sequence ID" value="NZ_JBHTIU010000010.1"/>
</dbReference>
<dbReference type="InterPro" id="IPR012338">
    <property type="entry name" value="Beta-lactam/transpept-like"/>
</dbReference>
<evidence type="ECO:0000256" key="9">
    <source>
        <dbReference type="ARBA" id="ARBA00022984"/>
    </source>
</evidence>
<evidence type="ECO:0000256" key="4">
    <source>
        <dbReference type="ARBA" id="ARBA00022670"/>
    </source>
</evidence>
<keyword evidence="4" id="KW-0645">Protease</keyword>
<keyword evidence="7" id="KW-0378">Hydrolase</keyword>
<evidence type="ECO:0000256" key="15">
    <source>
        <dbReference type="SAM" id="Phobius"/>
    </source>
</evidence>
<dbReference type="InterPro" id="IPR001460">
    <property type="entry name" value="PCN-bd_Tpept"/>
</dbReference>
<dbReference type="Gene3D" id="3.40.710.10">
    <property type="entry name" value="DD-peptidase/beta-lactamase superfamily"/>
    <property type="match status" value="1"/>
</dbReference>
<comment type="subcellular location">
    <subcellularLocation>
        <location evidence="1">Cell membrane</location>
    </subcellularLocation>
</comment>
<keyword evidence="10 15" id="KW-0472">Membrane</keyword>
<evidence type="ECO:0000256" key="7">
    <source>
        <dbReference type="ARBA" id="ARBA00022801"/>
    </source>
</evidence>
<reference evidence="19" key="1">
    <citation type="journal article" date="2019" name="Int. J. Syst. Evol. Microbiol.">
        <title>The Global Catalogue of Microorganisms (GCM) 10K type strain sequencing project: providing services to taxonomists for standard genome sequencing and annotation.</title>
        <authorList>
            <consortium name="The Broad Institute Genomics Platform"/>
            <consortium name="The Broad Institute Genome Sequencing Center for Infectious Disease"/>
            <person name="Wu L."/>
            <person name="Ma J."/>
        </authorList>
    </citation>
    <scope>NUCLEOTIDE SEQUENCE [LARGE SCALE GENOMIC DNA]</scope>
    <source>
        <strain evidence="19">CCUG 57263</strain>
    </source>
</reference>
<dbReference type="EC" id="2.4.-.-" evidence="18"/>
<dbReference type="Pfam" id="PF00912">
    <property type="entry name" value="Transgly"/>
    <property type="match status" value="1"/>
</dbReference>
<organism evidence="18 19">
    <name type="scientific">Paenibacillus residui</name>
    <dbReference type="NCBI Taxonomy" id="629724"/>
    <lineage>
        <taxon>Bacteria</taxon>
        <taxon>Bacillati</taxon>
        <taxon>Bacillota</taxon>
        <taxon>Bacilli</taxon>
        <taxon>Bacillales</taxon>
        <taxon>Paenibacillaceae</taxon>
        <taxon>Paenibacillus</taxon>
    </lineage>
</organism>
<dbReference type="InterPro" id="IPR001264">
    <property type="entry name" value="Glyco_trans_51"/>
</dbReference>
<proteinExistence type="predicted"/>
<dbReference type="Gene3D" id="1.10.3810.10">
    <property type="entry name" value="Biosynthetic peptidoglycan transglycosylase-like"/>
    <property type="match status" value="1"/>
</dbReference>
<evidence type="ECO:0000256" key="3">
    <source>
        <dbReference type="ARBA" id="ARBA00022645"/>
    </source>
</evidence>
<dbReference type="NCBIfam" id="TIGR02074">
    <property type="entry name" value="PBP_1a_fam"/>
    <property type="match status" value="1"/>
</dbReference>
<keyword evidence="9" id="KW-0573">Peptidoglycan synthesis</keyword>
<evidence type="ECO:0000259" key="16">
    <source>
        <dbReference type="Pfam" id="PF00905"/>
    </source>
</evidence>
<feature type="domain" description="Penicillin-binding protein transpeptidase" evidence="16">
    <location>
        <begin position="328"/>
        <end position="597"/>
    </location>
</feature>
<evidence type="ECO:0000256" key="2">
    <source>
        <dbReference type="ARBA" id="ARBA00022475"/>
    </source>
</evidence>
<keyword evidence="11" id="KW-0511">Multifunctional enzyme</keyword>
<name>A0ABW3D778_9BACL</name>
<comment type="catalytic activity">
    <reaction evidence="14">
        <text>[GlcNAc-(1-&gt;4)-Mur2Ac(oyl-L-Ala-gamma-D-Glu-L-Lys-D-Ala-D-Ala)](n)-di-trans,octa-cis-undecaprenyl diphosphate + beta-D-GlcNAc-(1-&gt;4)-Mur2Ac(oyl-L-Ala-gamma-D-Glu-L-Lys-D-Ala-D-Ala)-di-trans,octa-cis-undecaprenyl diphosphate = [GlcNAc-(1-&gt;4)-Mur2Ac(oyl-L-Ala-gamma-D-Glu-L-Lys-D-Ala-D-Ala)](n+1)-di-trans,octa-cis-undecaprenyl diphosphate + di-trans,octa-cis-undecaprenyl diphosphate + H(+)</text>
        <dbReference type="Rhea" id="RHEA:23708"/>
        <dbReference type="Rhea" id="RHEA-COMP:9602"/>
        <dbReference type="Rhea" id="RHEA-COMP:9603"/>
        <dbReference type="ChEBI" id="CHEBI:15378"/>
        <dbReference type="ChEBI" id="CHEBI:58405"/>
        <dbReference type="ChEBI" id="CHEBI:60033"/>
        <dbReference type="ChEBI" id="CHEBI:78435"/>
        <dbReference type="EC" id="2.4.99.28"/>
    </reaction>
</comment>
<evidence type="ECO:0000256" key="6">
    <source>
        <dbReference type="ARBA" id="ARBA00022679"/>
    </source>
</evidence>
<dbReference type="InterPro" id="IPR050396">
    <property type="entry name" value="Glycosyltr_51/Transpeptidase"/>
</dbReference>
<evidence type="ECO:0000256" key="10">
    <source>
        <dbReference type="ARBA" id="ARBA00023136"/>
    </source>
</evidence>
<keyword evidence="19" id="KW-1185">Reference proteome</keyword>
<comment type="caution">
    <text evidence="18">The sequence shown here is derived from an EMBL/GenBank/DDBJ whole genome shotgun (WGS) entry which is preliminary data.</text>
</comment>
<evidence type="ECO:0000256" key="8">
    <source>
        <dbReference type="ARBA" id="ARBA00022960"/>
    </source>
</evidence>
<sequence>MQDKEAEPHLRWIRRIRKWFSLLFSFLILFAAGTVLLLLYLRSQALPVTHVLQSSEIYDINGELIDSYHAGQNRQAVSLNDISPYLVQAVLAIEDQRFYEHFGVDPRGVARAVVTNVKTMSMQQGASTITQQLARNLYLNHDRTWSRKIKEAVYALQLEMQLSKDQILEQYLNQIYYGHSTYGVQAASRLFFDKDASDLTLAESALLAGVPKGPRYFSPFYNMENALKRQKIILNTMVAQNLITQQEADQAAAEKLIFAENNKSRESEAPYFQDYVRQIVSEKLNLEESLFETGGIRIYTTLDLRAQKIAEEAVNKHLKSNEELQGALISIDPRNGYIKAMVGGKDYNANQYNRVFTTTRQPGSSFKPFVYLAALMNGFTPVSQYKSEPTEFVYDDGKKTYRPNNFNNHYENEYIDMRKAIAKSDNIYAVHTIMDVGAEQVIDLARRMGITSPLEPLPSLALGTFPVSPFEMASAFGIMANDGIRVEPVAVLKVVNSRGRILYEAKPKKERIIDAPYAYVMTNLMQSVFEQGGTANRVSSVLKRPVAGKTGTTNNDAWMVGYTPELSTAVWVGYDRNKAITTTDSYKAAPIFADFMEKTLDPVPPKLFPIPDGVASVYIDPVTGKLANEACSPSRLEVFVQGTEPKEYCAESKSPAQPEKPEGNNSWWDYLKRWWNE</sequence>
<keyword evidence="15" id="KW-0812">Transmembrane</keyword>
<keyword evidence="8" id="KW-0133">Cell shape</keyword>
<gene>
    <name evidence="18" type="ORF">ACFQ03_03355</name>
</gene>
<protein>
    <submittedName>
        <fullName evidence="18">Transglycosylase domain-containing protein</fullName>
        <ecNumber evidence="18">2.4.-.-</ecNumber>
    </submittedName>
</protein>
<dbReference type="Pfam" id="PF00905">
    <property type="entry name" value="Transpeptidase"/>
    <property type="match status" value="1"/>
</dbReference>
<keyword evidence="12" id="KW-0961">Cell wall biogenesis/degradation</keyword>
<dbReference type="SUPFAM" id="SSF56601">
    <property type="entry name" value="beta-lactamase/transpeptidase-like"/>
    <property type="match status" value="1"/>
</dbReference>
<dbReference type="InterPro" id="IPR036950">
    <property type="entry name" value="PBP_transglycosylase"/>
</dbReference>
<feature type="transmembrane region" description="Helical" evidence="15">
    <location>
        <begin position="20"/>
        <end position="41"/>
    </location>
</feature>
<dbReference type="PANTHER" id="PTHR32282:SF11">
    <property type="entry name" value="PENICILLIN-BINDING PROTEIN 1B"/>
    <property type="match status" value="1"/>
</dbReference>
<evidence type="ECO:0000259" key="17">
    <source>
        <dbReference type="Pfam" id="PF00912"/>
    </source>
</evidence>
<dbReference type="Proteomes" id="UP001597120">
    <property type="component" value="Unassembled WGS sequence"/>
</dbReference>
<dbReference type="EMBL" id="JBHTIU010000010">
    <property type="protein sequence ID" value="MFD0868173.1"/>
    <property type="molecule type" value="Genomic_DNA"/>
</dbReference>
<keyword evidence="6 18" id="KW-0808">Transferase</keyword>
<dbReference type="PANTHER" id="PTHR32282">
    <property type="entry name" value="BINDING PROTEIN TRANSPEPTIDASE, PUTATIVE-RELATED"/>
    <property type="match status" value="1"/>
</dbReference>
<evidence type="ECO:0000256" key="5">
    <source>
        <dbReference type="ARBA" id="ARBA00022676"/>
    </source>
</evidence>
<comment type="catalytic activity">
    <reaction evidence="13">
        <text>Preferential cleavage: (Ac)2-L-Lys-D-Ala-|-D-Ala. Also transpeptidation of peptidyl-alanyl moieties that are N-acyl substituents of D-alanine.</text>
        <dbReference type="EC" id="3.4.16.4"/>
    </reaction>
</comment>
<evidence type="ECO:0000256" key="1">
    <source>
        <dbReference type="ARBA" id="ARBA00004236"/>
    </source>
</evidence>
<dbReference type="SUPFAM" id="SSF53955">
    <property type="entry name" value="Lysozyme-like"/>
    <property type="match status" value="1"/>
</dbReference>
<evidence type="ECO:0000256" key="13">
    <source>
        <dbReference type="ARBA" id="ARBA00034000"/>
    </source>
</evidence>
<keyword evidence="5 18" id="KW-0328">Glycosyltransferase</keyword>
<evidence type="ECO:0000256" key="11">
    <source>
        <dbReference type="ARBA" id="ARBA00023268"/>
    </source>
</evidence>
<dbReference type="GO" id="GO:0016757">
    <property type="term" value="F:glycosyltransferase activity"/>
    <property type="evidence" value="ECO:0007669"/>
    <property type="project" value="UniProtKB-KW"/>
</dbReference>
<keyword evidence="2" id="KW-1003">Cell membrane</keyword>
<evidence type="ECO:0000313" key="19">
    <source>
        <dbReference type="Proteomes" id="UP001597120"/>
    </source>
</evidence>
<accession>A0ABW3D778</accession>
<evidence type="ECO:0000256" key="14">
    <source>
        <dbReference type="ARBA" id="ARBA00049902"/>
    </source>
</evidence>
<evidence type="ECO:0000313" key="18">
    <source>
        <dbReference type="EMBL" id="MFD0868173.1"/>
    </source>
</evidence>
<evidence type="ECO:0000256" key="12">
    <source>
        <dbReference type="ARBA" id="ARBA00023316"/>
    </source>
</evidence>
<keyword evidence="15" id="KW-1133">Transmembrane helix</keyword>
<dbReference type="InterPro" id="IPR023346">
    <property type="entry name" value="Lysozyme-like_dom_sf"/>
</dbReference>
<keyword evidence="3" id="KW-0121">Carboxypeptidase</keyword>
<feature type="domain" description="Glycosyl transferase family 51" evidence="17">
    <location>
        <begin position="62"/>
        <end position="237"/>
    </location>
</feature>